<dbReference type="AlphaFoldDB" id="A0A9D2N9H3"/>
<keyword evidence="6" id="KW-0119">Carbohydrate metabolism</keyword>
<name>A0A9D2N9H3_9FIRM</name>
<evidence type="ECO:0000256" key="6">
    <source>
        <dbReference type="ARBA" id="ARBA00023277"/>
    </source>
</evidence>
<dbReference type="InterPro" id="IPR037051">
    <property type="entry name" value="4-carb_acid_sugar_kinase_N_sf"/>
</dbReference>
<reference evidence="9" key="1">
    <citation type="journal article" date="2021" name="PeerJ">
        <title>Extensive microbial diversity within the chicken gut microbiome revealed by metagenomics and culture.</title>
        <authorList>
            <person name="Gilroy R."/>
            <person name="Ravi A."/>
            <person name="Getino M."/>
            <person name="Pursley I."/>
            <person name="Horton D.L."/>
            <person name="Alikhan N.F."/>
            <person name="Baker D."/>
            <person name="Gharbi K."/>
            <person name="Hall N."/>
            <person name="Watson M."/>
            <person name="Adriaenssens E.M."/>
            <person name="Foster-Nyarko E."/>
            <person name="Jarju S."/>
            <person name="Secka A."/>
            <person name="Antonio M."/>
            <person name="Oren A."/>
            <person name="Chaudhuri R.R."/>
            <person name="La Ragione R."/>
            <person name="Hildebrand F."/>
            <person name="Pallen M.J."/>
        </authorList>
    </citation>
    <scope>NUCLEOTIDE SEQUENCE</scope>
    <source>
        <strain evidence="9">CHK185-5351</strain>
    </source>
</reference>
<dbReference type="Pfam" id="PF17042">
    <property type="entry name" value="NBD_C"/>
    <property type="match status" value="1"/>
</dbReference>
<dbReference type="SUPFAM" id="SSF142764">
    <property type="entry name" value="YgbK-like"/>
    <property type="match status" value="1"/>
</dbReference>
<evidence type="ECO:0000256" key="4">
    <source>
        <dbReference type="ARBA" id="ARBA00022777"/>
    </source>
</evidence>
<keyword evidence="2" id="KW-0808">Transferase</keyword>
<keyword evidence="5" id="KW-0067">ATP-binding</keyword>
<evidence type="ECO:0000256" key="5">
    <source>
        <dbReference type="ARBA" id="ARBA00022840"/>
    </source>
</evidence>
<evidence type="ECO:0000259" key="7">
    <source>
        <dbReference type="Pfam" id="PF07005"/>
    </source>
</evidence>
<dbReference type="Proteomes" id="UP000823849">
    <property type="component" value="Unassembled WGS sequence"/>
</dbReference>
<dbReference type="InterPro" id="IPR031475">
    <property type="entry name" value="NBD_C"/>
</dbReference>
<evidence type="ECO:0000256" key="3">
    <source>
        <dbReference type="ARBA" id="ARBA00022741"/>
    </source>
</evidence>
<reference evidence="9" key="2">
    <citation type="submission" date="2021-04" db="EMBL/GenBank/DDBJ databases">
        <authorList>
            <person name="Gilroy R."/>
        </authorList>
    </citation>
    <scope>NUCLEOTIDE SEQUENCE</scope>
    <source>
        <strain evidence="9">CHK185-5351</strain>
    </source>
</reference>
<evidence type="ECO:0000256" key="1">
    <source>
        <dbReference type="ARBA" id="ARBA00005715"/>
    </source>
</evidence>
<dbReference type="GO" id="GO:0016301">
    <property type="term" value="F:kinase activity"/>
    <property type="evidence" value="ECO:0007669"/>
    <property type="project" value="UniProtKB-KW"/>
</dbReference>
<sequence length="419" mass="46190">MSKVLVVADDMTGANDTGALFSKNGFPAATVIRPEISRRLREEKMVLCISTDTRAAEPEHAREAVRKAVERYGDSGMLICKRIDSTLRGNVGSEIDGMLDALPEGWRAAVVPSCPGAGRICVGGHVLVHGVALARSGAASDRKTPVCFSKAEDIIRRQSRRSCEFFCLQDIQEDRERTAERIRRSGAEILVFDAATQEDIQRIADLCQMSGVPVACVDPGDFSVAMAHRKFSDSGIRMRTGSSLLVIGSISEVTRRQVAYLQKKRQMKLCTVKIRELLDHSEGEKNRILREAGPLPEFFCLITEPVPLKLNCREAEEAARRLAEIGLAVLELRRTEIRCAYLSGGDVAKYFLELLEPEALDLIDEVAPLAVYGKAVGGMWDGLQILTKGGMIGEEDTLDRMLRYAEQKRSEGIIKGRIP</sequence>
<dbReference type="Pfam" id="PF07005">
    <property type="entry name" value="SBD_N"/>
    <property type="match status" value="1"/>
</dbReference>
<dbReference type="Gene3D" id="3.40.980.20">
    <property type="entry name" value="Four-carbon acid sugar kinase, nucleotide binding domain"/>
    <property type="match status" value="1"/>
</dbReference>
<dbReference type="GO" id="GO:0005524">
    <property type="term" value="F:ATP binding"/>
    <property type="evidence" value="ECO:0007669"/>
    <property type="project" value="UniProtKB-KW"/>
</dbReference>
<evidence type="ECO:0000259" key="8">
    <source>
        <dbReference type="Pfam" id="PF17042"/>
    </source>
</evidence>
<dbReference type="EMBL" id="DWWU01000031">
    <property type="protein sequence ID" value="HJC15608.1"/>
    <property type="molecule type" value="Genomic_DNA"/>
</dbReference>
<accession>A0A9D2N9H3</accession>
<feature type="domain" description="Four-carbon acid sugar kinase nucleotide binding" evidence="8">
    <location>
        <begin position="244"/>
        <end position="398"/>
    </location>
</feature>
<feature type="domain" description="Four-carbon acid sugar kinase N-terminal" evidence="7">
    <location>
        <begin position="5"/>
        <end position="222"/>
    </location>
</feature>
<evidence type="ECO:0000256" key="2">
    <source>
        <dbReference type="ARBA" id="ARBA00022679"/>
    </source>
</evidence>
<dbReference type="Gene3D" id="3.40.50.10840">
    <property type="entry name" value="Putative sugar-binding, N-terminal domain"/>
    <property type="match status" value="1"/>
</dbReference>
<dbReference type="InterPro" id="IPR010737">
    <property type="entry name" value="4-carb_acid_sugar_kinase_N"/>
</dbReference>
<dbReference type="InterPro" id="IPR042213">
    <property type="entry name" value="NBD_C_sf"/>
</dbReference>
<keyword evidence="4 9" id="KW-0418">Kinase</keyword>
<proteinExistence type="inferred from homology"/>
<evidence type="ECO:0000313" key="10">
    <source>
        <dbReference type="Proteomes" id="UP000823849"/>
    </source>
</evidence>
<keyword evidence="3" id="KW-0547">Nucleotide-binding</keyword>
<evidence type="ECO:0000313" key="9">
    <source>
        <dbReference type="EMBL" id="HJC15608.1"/>
    </source>
</evidence>
<gene>
    <name evidence="9" type="ORF">H9705_07265</name>
</gene>
<protein>
    <submittedName>
        <fullName evidence="9">Four-carbon acid sugar kinase family protein</fullName>
    </submittedName>
</protein>
<organism evidence="9 10">
    <name type="scientific">Candidatus Fusicatenibacter intestinigallinarum</name>
    <dbReference type="NCBI Taxonomy" id="2838598"/>
    <lineage>
        <taxon>Bacteria</taxon>
        <taxon>Bacillati</taxon>
        <taxon>Bacillota</taxon>
        <taxon>Clostridia</taxon>
        <taxon>Lachnospirales</taxon>
        <taxon>Lachnospiraceae</taxon>
        <taxon>Fusicatenibacter</taxon>
    </lineage>
</organism>
<comment type="similarity">
    <text evidence="1">Belongs to the four-carbon acid sugar kinase family.</text>
</comment>
<comment type="caution">
    <text evidence="9">The sequence shown here is derived from an EMBL/GenBank/DDBJ whole genome shotgun (WGS) entry which is preliminary data.</text>
</comment>